<sequence>MSVNSPKFRRSSPSLSKAVKQASIAEPFGSSITIGGVGESILTEMSACNQILYRQESRKQTQQCTLAIDLFLRQIVYIQQQVQVLIHFTTICTVTQTLSNHWHTFF</sequence>
<dbReference type="EMBL" id="GAKP01007381">
    <property type="protein sequence ID" value="JAC51571.1"/>
    <property type="molecule type" value="Transcribed_RNA"/>
</dbReference>
<evidence type="ECO:0000313" key="1">
    <source>
        <dbReference type="EMBL" id="JAC51571.1"/>
    </source>
</evidence>
<organism evidence="1">
    <name type="scientific">Bactrocera dorsalis</name>
    <name type="common">Oriental fruit fly</name>
    <name type="synonym">Dacus dorsalis</name>
    <dbReference type="NCBI Taxonomy" id="27457"/>
    <lineage>
        <taxon>Eukaryota</taxon>
        <taxon>Metazoa</taxon>
        <taxon>Ecdysozoa</taxon>
        <taxon>Arthropoda</taxon>
        <taxon>Hexapoda</taxon>
        <taxon>Insecta</taxon>
        <taxon>Pterygota</taxon>
        <taxon>Neoptera</taxon>
        <taxon>Endopterygota</taxon>
        <taxon>Diptera</taxon>
        <taxon>Brachycera</taxon>
        <taxon>Muscomorpha</taxon>
        <taxon>Tephritoidea</taxon>
        <taxon>Tephritidae</taxon>
        <taxon>Bactrocera</taxon>
        <taxon>Bactrocera</taxon>
    </lineage>
</organism>
<accession>A0A034W7K7</accession>
<name>A0A034W7K7_BACDO</name>
<reference evidence="1" key="1">
    <citation type="journal article" date="2014" name="BMC Genomics">
        <title>Characterizing the developmental transcriptome of the oriental fruit fly, Bactrocera dorsalis (Diptera: Tephritidae) through comparative genomic analysis with Drosophila melanogaster utilizing modENCODE datasets.</title>
        <authorList>
            <person name="Geib S.M."/>
            <person name="Calla B."/>
            <person name="Hall B."/>
            <person name="Hou S."/>
            <person name="Manoukis N.C."/>
        </authorList>
    </citation>
    <scope>NUCLEOTIDE SEQUENCE</scope>
    <source>
        <strain evidence="1">Punador</strain>
    </source>
</reference>
<protein>
    <submittedName>
        <fullName evidence="1">Uncharacterized protein</fullName>
    </submittedName>
</protein>
<dbReference type="AlphaFoldDB" id="A0A034W7K7"/>
<proteinExistence type="predicted"/>